<keyword evidence="1" id="KW-0812">Transmembrane</keyword>
<evidence type="ECO:0000313" key="2">
    <source>
        <dbReference type="EMBL" id="KKN44990.1"/>
    </source>
</evidence>
<proteinExistence type="predicted"/>
<sequence>MKLEQRNGVLGLETAKQVMVSFLVLSVTAVAILLALTSLSDSVGDSIDNIGYGLSVTNETLSWINTTNYTLDVVNSSTSGYVLTTIVGNTPDHPDEYNFTIGLGNASTSTAGVVTNLTEYNTTILSNVSLSYTYTYTIDRHRMDNIIGNVSEGLETFFASTGTIFSILIVVVIILAISIIIWAVGRFGQQAEGTVDL</sequence>
<feature type="transmembrane region" description="Helical" evidence="1">
    <location>
        <begin position="20"/>
        <end position="39"/>
    </location>
</feature>
<keyword evidence="1" id="KW-0472">Membrane</keyword>
<name>A0A0F9QLD8_9ZZZZ</name>
<reference evidence="2" key="1">
    <citation type="journal article" date="2015" name="Nature">
        <title>Complex archaea that bridge the gap between prokaryotes and eukaryotes.</title>
        <authorList>
            <person name="Spang A."/>
            <person name="Saw J.H."/>
            <person name="Jorgensen S.L."/>
            <person name="Zaremba-Niedzwiedzka K."/>
            <person name="Martijn J."/>
            <person name="Lind A.E."/>
            <person name="van Eijk R."/>
            <person name="Schleper C."/>
            <person name="Guy L."/>
            <person name="Ettema T.J."/>
        </authorList>
    </citation>
    <scope>NUCLEOTIDE SEQUENCE</scope>
</reference>
<gene>
    <name evidence="2" type="ORF">LCGC14_0687510</name>
</gene>
<dbReference type="AlphaFoldDB" id="A0A0F9QLD8"/>
<feature type="transmembrane region" description="Helical" evidence="1">
    <location>
        <begin position="164"/>
        <end position="184"/>
    </location>
</feature>
<dbReference type="EMBL" id="LAZR01001417">
    <property type="protein sequence ID" value="KKN44990.1"/>
    <property type="molecule type" value="Genomic_DNA"/>
</dbReference>
<evidence type="ECO:0000256" key="1">
    <source>
        <dbReference type="SAM" id="Phobius"/>
    </source>
</evidence>
<comment type="caution">
    <text evidence="2">The sequence shown here is derived from an EMBL/GenBank/DDBJ whole genome shotgun (WGS) entry which is preliminary data.</text>
</comment>
<organism evidence="2">
    <name type="scientific">marine sediment metagenome</name>
    <dbReference type="NCBI Taxonomy" id="412755"/>
    <lineage>
        <taxon>unclassified sequences</taxon>
        <taxon>metagenomes</taxon>
        <taxon>ecological metagenomes</taxon>
    </lineage>
</organism>
<protein>
    <submittedName>
        <fullName evidence="2">Uncharacterized protein</fullName>
    </submittedName>
</protein>
<keyword evidence="1" id="KW-1133">Transmembrane helix</keyword>
<accession>A0A0F9QLD8</accession>